<dbReference type="GO" id="GO:0016757">
    <property type="term" value="F:glycosyltransferase activity"/>
    <property type="evidence" value="ECO:0007669"/>
    <property type="project" value="TreeGrafter"/>
</dbReference>
<dbReference type="RefSeq" id="WP_208019788.1">
    <property type="nucleotide sequence ID" value="NZ_PYAU01000001.1"/>
</dbReference>
<keyword evidence="1" id="KW-0808">Transferase</keyword>
<dbReference type="AlphaFoldDB" id="A0A2P8GXU5"/>
<gene>
    <name evidence="1" type="ORF">CLV49_2411</name>
</gene>
<dbReference type="Pfam" id="PF13692">
    <property type="entry name" value="Glyco_trans_1_4"/>
    <property type="match status" value="1"/>
</dbReference>
<sequence length="360" mass="37650">MLGFGTYDTARHPRVGVILAGLAAHGFEVREVDVPMGFSTAERVDMLKRPWKLPLFALRLVSCWARLAVRSTSARLRRRPDVVVVGYLGHFDVLLARLLFPRTTIVLDHLIFAGTTASDRGVSGGLKGRLLAGLDRLAIAAASIVVVDTEEHARLVPASASTVVVPVGADSSWYAAAAGERVPGARLSVVFYGLMTPLQGAPVIAEAIATLDGRVDATIIGTGQDGEAVDATLRAVDGVTRLDWVGPSELPALVARHDLALGIFGTSEKALSVVPNKAYQALAAEVGLITSDSAAQRRVLGDAAEFVPPGDASALAAAIDRLAGDPTLIADLRARARAAAPRFTAAAVVGGLVERLAERP</sequence>
<dbReference type="EMBL" id="PYAU01000001">
    <property type="protein sequence ID" value="PSL38782.1"/>
    <property type="molecule type" value="Genomic_DNA"/>
</dbReference>
<protein>
    <submittedName>
        <fullName evidence="1">Glycosyltransferase involved in cell wall biosynthesis</fullName>
    </submittedName>
</protein>
<comment type="caution">
    <text evidence="1">The sequence shown here is derived from an EMBL/GenBank/DDBJ whole genome shotgun (WGS) entry which is preliminary data.</text>
</comment>
<reference evidence="1 2" key="1">
    <citation type="submission" date="2018-03" db="EMBL/GenBank/DDBJ databases">
        <title>Genomic Encyclopedia of Archaeal and Bacterial Type Strains, Phase II (KMG-II): from individual species to whole genera.</title>
        <authorList>
            <person name="Goeker M."/>
        </authorList>
    </citation>
    <scope>NUCLEOTIDE SEQUENCE [LARGE SCALE GENOMIC DNA]</scope>
    <source>
        <strain evidence="1 2">DSM 21548</strain>
    </source>
</reference>
<evidence type="ECO:0000313" key="1">
    <source>
        <dbReference type="EMBL" id="PSL38782.1"/>
    </source>
</evidence>
<dbReference type="Gene3D" id="3.40.50.2000">
    <property type="entry name" value="Glycogen Phosphorylase B"/>
    <property type="match status" value="2"/>
</dbReference>
<organism evidence="1 2">
    <name type="scientific">Labedella gwakjiensis</name>
    <dbReference type="NCBI Taxonomy" id="390269"/>
    <lineage>
        <taxon>Bacteria</taxon>
        <taxon>Bacillati</taxon>
        <taxon>Actinomycetota</taxon>
        <taxon>Actinomycetes</taxon>
        <taxon>Micrococcales</taxon>
        <taxon>Microbacteriaceae</taxon>
        <taxon>Labedella</taxon>
    </lineage>
</organism>
<proteinExistence type="predicted"/>
<dbReference type="PANTHER" id="PTHR12526">
    <property type="entry name" value="GLYCOSYLTRANSFERASE"/>
    <property type="match status" value="1"/>
</dbReference>
<dbReference type="Proteomes" id="UP000241203">
    <property type="component" value="Unassembled WGS sequence"/>
</dbReference>
<dbReference type="SUPFAM" id="SSF53756">
    <property type="entry name" value="UDP-Glycosyltransferase/glycogen phosphorylase"/>
    <property type="match status" value="1"/>
</dbReference>
<accession>A0A2P8GXU5</accession>
<name>A0A2P8GXU5_9MICO</name>
<dbReference type="PANTHER" id="PTHR12526:SF600">
    <property type="entry name" value="GLYCOSYL TRANSFERASE GROUP 1"/>
    <property type="match status" value="1"/>
</dbReference>
<evidence type="ECO:0000313" key="2">
    <source>
        <dbReference type="Proteomes" id="UP000241203"/>
    </source>
</evidence>